<dbReference type="RefSeq" id="XP_067921391.1">
    <property type="nucleotide sequence ID" value="XM_068066631.1"/>
</dbReference>
<dbReference type="EMBL" id="MIGC01003276">
    <property type="protein sequence ID" value="PHJ19694.1"/>
    <property type="molecule type" value="Genomic_DNA"/>
</dbReference>
<name>A0A2C6KU01_9APIC</name>
<accession>A0A2C6KU01</accession>
<keyword evidence="2" id="KW-1185">Reference proteome</keyword>
<sequence length="42" mass="4768">MAPTSRQFVVCLQLRCHACVSRLRCVVGELIVTAPGYIAYRW</sequence>
<dbReference type="GeneID" id="94429842"/>
<comment type="caution">
    <text evidence="1">The sequence shown here is derived from an EMBL/GenBank/DDBJ whole genome shotgun (WGS) entry which is preliminary data.</text>
</comment>
<protein>
    <submittedName>
        <fullName evidence="1">Uncharacterized protein</fullName>
    </submittedName>
</protein>
<dbReference type="VEuPathDB" id="ToxoDB:CSUI_006473"/>
<evidence type="ECO:0000313" key="1">
    <source>
        <dbReference type="EMBL" id="PHJ19694.1"/>
    </source>
</evidence>
<proteinExistence type="predicted"/>
<reference evidence="1 2" key="1">
    <citation type="journal article" date="2017" name="Int. J. Parasitol.">
        <title>The genome of the protozoan parasite Cystoisospora suis and a reverse vaccinology approach to identify vaccine candidates.</title>
        <authorList>
            <person name="Palmieri N."/>
            <person name="Shrestha A."/>
            <person name="Ruttkowski B."/>
            <person name="Beck T."/>
            <person name="Vogl C."/>
            <person name="Tomley F."/>
            <person name="Blake D.P."/>
            <person name="Joachim A."/>
        </authorList>
    </citation>
    <scope>NUCLEOTIDE SEQUENCE [LARGE SCALE GENOMIC DNA]</scope>
    <source>
        <strain evidence="1 2">Wien I</strain>
    </source>
</reference>
<organism evidence="1 2">
    <name type="scientific">Cystoisospora suis</name>
    <dbReference type="NCBI Taxonomy" id="483139"/>
    <lineage>
        <taxon>Eukaryota</taxon>
        <taxon>Sar</taxon>
        <taxon>Alveolata</taxon>
        <taxon>Apicomplexa</taxon>
        <taxon>Conoidasida</taxon>
        <taxon>Coccidia</taxon>
        <taxon>Eucoccidiorida</taxon>
        <taxon>Eimeriorina</taxon>
        <taxon>Sarcocystidae</taxon>
        <taxon>Cystoisospora</taxon>
    </lineage>
</organism>
<gene>
    <name evidence="1" type="ORF">CSUI_006473</name>
</gene>
<dbReference type="AlphaFoldDB" id="A0A2C6KU01"/>
<dbReference type="Proteomes" id="UP000221165">
    <property type="component" value="Unassembled WGS sequence"/>
</dbReference>
<evidence type="ECO:0000313" key="2">
    <source>
        <dbReference type="Proteomes" id="UP000221165"/>
    </source>
</evidence>